<evidence type="ECO:0000313" key="1">
    <source>
        <dbReference type="EMBL" id="OCK74915.1"/>
    </source>
</evidence>
<reference evidence="1 2" key="1">
    <citation type="journal article" date="2016" name="Nat. Commun.">
        <title>Ectomycorrhizal ecology is imprinted in the genome of the dominant symbiotic fungus Cenococcum geophilum.</title>
        <authorList>
            <consortium name="DOE Joint Genome Institute"/>
            <person name="Peter M."/>
            <person name="Kohler A."/>
            <person name="Ohm R.A."/>
            <person name="Kuo A."/>
            <person name="Krutzmann J."/>
            <person name="Morin E."/>
            <person name="Arend M."/>
            <person name="Barry K.W."/>
            <person name="Binder M."/>
            <person name="Choi C."/>
            <person name="Clum A."/>
            <person name="Copeland A."/>
            <person name="Grisel N."/>
            <person name="Haridas S."/>
            <person name="Kipfer T."/>
            <person name="LaButti K."/>
            <person name="Lindquist E."/>
            <person name="Lipzen A."/>
            <person name="Maire R."/>
            <person name="Meier B."/>
            <person name="Mihaltcheva S."/>
            <person name="Molinier V."/>
            <person name="Murat C."/>
            <person name="Poggeler S."/>
            <person name="Quandt C.A."/>
            <person name="Sperisen C."/>
            <person name="Tritt A."/>
            <person name="Tisserant E."/>
            <person name="Crous P.W."/>
            <person name="Henrissat B."/>
            <person name="Nehls U."/>
            <person name="Egli S."/>
            <person name="Spatafora J.W."/>
            <person name="Grigoriev I.V."/>
            <person name="Martin F.M."/>
        </authorList>
    </citation>
    <scope>NUCLEOTIDE SEQUENCE [LARGE SCALE GENOMIC DNA]</scope>
    <source>
        <strain evidence="1 2">CBS 459.81</strain>
    </source>
</reference>
<accession>A0A8E2JA19</accession>
<keyword evidence="2" id="KW-1185">Reference proteome</keyword>
<evidence type="ECO:0000313" key="2">
    <source>
        <dbReference type="Proteomes" id="UP000250266"/>
    </source>
</evidence>
<dbReference type="EMBL" id="KV745393">
    <property type="protein sequence ID" value="OCK74915.1"/>
    <property type="molecule type" value="Genomic_DNA"/>
</dbReference>
<gene>
    <name evidence="1" type="ORF">K432DRAFT_397713</name>
</gene>
<sequence>MAPIVVGNFDGDNVWICVELEIRKLCTQELELLETLKCVPVSMTADITIQTFDALGMEASKTRPLYGTTGISVTSNDDEDFFRFEKSAALSNPGYNSPISATPQDLLTSIEPVETETERIKLDDSDPRCRFEKLPYAIRERIYGYLNFRFGEEYHCMIVGG</sequence>
<dbReference type="Proteomes" id="UP000250266">
    <property type="component" value="Unassembled WGS sequence"/>
</dbReference>
<name>A0A8E2JA19_9PEZI</name>
<dbReference type="AlphaFoldDB" id="A0A8E2JA19"/>
<proteinExistence type="predicted"/>
<organism evidence="1 2">
    <name type="scientific">Lepidopterella palustris CBS 459.81</name>
    <dbReference type="NCBI Taxonomy" id="1314670"/>
    <lineage>
        <taxon>Eukaryota</taxon>
        <taxon>Fungi</taxon>
        <taxon>Dikarya</taxon>
        <taxon>Ascomycota</taxon>
        <taxon>Pezizomycotina</taxon>
        <taxon>Dothideomycetes</taxon>
        <taxon>Pleosporomycetidae</taxon>
        <taxon>Mytilinidiales</taxon>
        <taxon>Argynnaceae</taxon>
        <taxon>Lepidopterella</taxon>
    </lineage>
</organism>
<protein>
    <submittedName>
        <fullName evidence="1">Uncharacterized protein</fullName>
    </submittedName>
</protein>